<organism evidence="2 3">
    <name type="scientific">Candidatus Falkowbacteria bacterium CG10_big_fil_rev_8_21_14_0_10_39_11</name>
    <dbReference type="NCBI Taxonomy" id="1974565"/>
    <lineage>
        <taxon>Bacteria</taxon>
        <taxon>Candidatus Falkowiibacteriota</taxon>
    </lineage>
</organism>
<name>A0A2H0V4T4_9BACT</name>
<dbReference type="AlphaFoldDB" id="A0A2H0V4T4"/>
<dbReference type="EMBL" id="PFAP01000020">
    <property type="protein sequence ID" value="PIR94071.1"/>
    <property type="molecule type" value="Genomic_DNA"/>
</dbReference>
<protein>
    <submittedName>
        <fullName evidence="2">Uncharacterized protein</fullName>
    </submittedName>
</protein>
<accession>A0A2H0V4T4</accession>
<sequence>MTRKKLGVLFLTTPFAGLISSLVLFAILNLKAKNLVDPESVPAWINVANLLLGLIGTLSVLGIIFGIPIGIYLLVSGAKKSKS</sequence>
<proteinExistence type="predicted"/>
<comment type="caution">
    <text evidence="2">The sequence shown here is derived from an EMBL/GenBank/DDBJ whole genome shotgun (WGS) entry which is preliminary data.</text>
</comment>
<evidence type="ECO:0000313" key="2">
    <source>
        <dbReference type="EMBL" id="PIR94071.1"/>
    </source>
</evidence>
<feature type="transmembrane region" description="Helical" evidence="1">
    <location>
        <begin position="7"/>
        <end position="30"/>
    </location>
</feature>
<feature type="transmembrane region" description="Helical" evidence="1">
    <location>
        <begin position="50"/>
        <end position="75"/>
    </location>
</feature>
<keyword evidence="1" id="KW-0812">Transmembrane</keyword>
<keyword evidence="1" id="KW-1133">Transmembrane helix</keyword>
<evidence type="ECO:0000256" key="1">
    <source>
        <dbReference type="SAM" id="Phobius"/>
    </source>
</evidence>
<dbReference type="Proteomes" id="UP000229901">
    <property type="component" value="Unassembled WGS sequence"/>
</dbReference>
<evidence type="ECO:0000313" key="3">
    <source>
        <dbReference type="Proteomes" id="UP000229901"/>
    </source>
</evidence>
<reference evidence="3" key="1">
    <citation type="submission" date="2017-09" db="EMBL/GenBank/DDBJ databases">
        <title>Depth-based differentiation of microbial function through sediment-hosted aquifers and enrichment of novel symbionts in the deep terrestrial subsurface.</title>
        <authorList>
            <person name="Probst A.J."/>
            <person name="Ladd B."/>
            <person name="Jarett J.K."/>
            <person name="Geller-Mcgrath D.E."/>
            <person name="Sieber C.M.K."/>
            <person name="Emerson J.B."/>
            <person name="Anantharaman K."/>
            <person name="Thomas B.C."/>
            <person name="Malmstrom R."/>
            <person name="Stieglmeier M."/>
            <person name="Klingl A."/>
            <person name="Woyke T."/>
            <person name="Ryan C.M."/>
            <person name="Banfield J.F."/>
        </authorList>
    </citation>
    <scope>NUCLEOTIDE SEQUENCE [LARGE SCALE GENOMIC DNA]</scope>
</reference>
<gene>
    <name evidence="2" type="ORF">COT97_03225</name>
</gene>
<keyword evidence="1" id="KW-0472">Membrane</keyword>